<organism evidence="1 2">
    <name type="scientific">Smallanthus sonchifolius</name>
    <dbReference type="NCBI Taxonomy" id="185202"/>
    <lineage>
        <taxon>Eukaryota</taxon>
        <taxon>Viridiplantae</taxon>
        <taxon>Streptophyta</taxon>
        <taxon>Embryophyta</taxon>
        <taxon>Tracheophyta</taxon>
        <taxon>Spermatophyta</taxon>
        <taxon>Magnoliopsida</taxon>
        <taxon>eudicotyledons</taxon>
        <taxon>Gunneridae</taxon>
        <taxon>Pentapetalae</taxon>
        <taxon>asterids</taxon>
        <taxon>campanulids</taxon>
        <taxon>Asterales</taxon>
        <taxon>Asteraceae</taxon>
        <taxon>Asteroideae</taxon>
        <taxon>Heliantheae alliance</taxon>
        <taxon>Millerieae</taxon>
        <taxon>Smallanthus</taxon>
    </lineage>
</organism>
<proteinExistence type="predicted"/>
<reference evidence="1 2" key="2">
    <citation type="journal article" date="2022" name="Mol. Ecol. Resour.">
        <title>The genomes of chicory, endive, great burdock and yacon provide insights into Asteraceae paleo-polyploidization history and plant inulin production.</title>
        <authorList>
            <person name="Fan W."/>
            <person name="Wang S."/>
            <person name="Wang H."/>
            <person name="Wang A."/>
            <person name="Jiang F."/>
            <person name="Liu H."/>
            <person name="Zhao H."/>
            <person name="Xu D."/>
            <person name="Zhang Y."/>
        </authorList>
    </citation>
    <scope>NUCLEOTIDE SEQUENCE [LARGE SCALE GENOMIC DNA]</scope>
    <source>
        <strain evidence="2">cv. Yunnan</strain>
        <tissue evidence="1">Leaves</tissue>
    </source>
</reference>
<accession>A0ACB9HRL5</accession>
<dbReference type="EMBL" id="CM042028">
    <property type="protein sequence ID" value="KAI3798549.1"/>
    <property type="molecule type" value="Genomic_DNA"/>
</dbReference>
<keyword evidence="2" id="KW-1185">Reference proteome</keyword>
<sequence length="199" mass="22996">MTNTRTSRITFFDLAFRHLYHRQSKARLLEYFEVKGQISLRIMFEFGDELIIDSYRIPWLIWIQLLAMFLLLILLYYLTITPSNLSLHLSTASASPSATGQSCVNRSLLNANNRHKSQVTSLELARENETRGMRTTTSEVVQRARKPDARQRAEPSTTNEGSSMQHTHHPCHFFGFAKQVFLKCLGIDSTPERHHEKDD</sequence>
<evidence type="ECO:0000313" key="1">
    <source>
        <dbReference type="EMBL" id="KAI3798549.1"/>
    </source>
</evidence>
<protein>
    <submittedName>
        <fullName evidence="1">Uncharacterized protein</fullName>
    </submittedName>
</protein>
<reference evidence="2" key="1">
    <citation type="journal article" date="2022" name="Mol. Ecol. Resour.">
        <title>The genomes of chicory, endive, great burdock and yacon provide insights into Asteraceae palaeo-polyploidization history and plant inulin production.</title>
        <authorList>
            <person name="Fan W."/>
            <person name="Wang S."/>
            <person name="Wang H."/>
            <person name="Wang A."/>
            <person name="Jiang F."/>
            <person name="Liu H."/>
            <person name="Zhao H."/>
            <person name="Xu D."/>
            <person name="Zhang Y."/>
        </authorList>
    </citation>
    <scope>NUCLEOTIDE SEQUENCE [LARGE SCALE GENOMIC DNA]</scope>
    <source>
        <strain evidence="2">cv. Yunnan</strain>
    </source>
</reference>
<evidence type="ECO:0000313" key="2">
    <source>
        <dbReference type="Proteomes" id="UP001056120"/>
    </source>
</evidence>
<name>A0ACB9HRL5_9ASTR</name>
<dbReference type="Proteomes" id="UP001056120">
    <property type="component" value="Linkage Group LG11"/>
</dbReference>
<gene>
    <name evidence="1" type="ORF">L1987_33826</name>
</gene>
<comment type="caution">
    <text evidence="1">The sequence shown here is derived from an EMBL/GenBank/DDBJ whole genome shotgun (WGS) entry which is preliminary data.</text>
</comment>